<reference evidence="1 2" key="1">
    <citation type="journal article" date="2022" name="DNA Res.">
        <title>Chromosomal-level genome assembly of the orchid tree Bauhinia variegata (Leguminosae; Cercidoideae) supports the allotetraploid origin hypothesis of Bauhinia.</title>
        <authorList>
            <person name="Zhong Y."/>
            <person name="Chen Y."/>
            <person name="Zheng D."/>
            <person name="Pang J."/>
            <person name="Liu Y."/>
            <person name="Luo S."/>
            <person name="Meng S."/>
            <person name="Qian L."/>
            <person name="Wei D."/>
            <person name="Dai S."/>
            <person name="Zhou R."/>
        </authorList>
    </citation>
    <scope>NUCLEOTIDE SEQUENCE [LARGE SCALE GENOMIC DNA]</scope>
    <source>
        <strain evidence="1">BV-YZ2020</strain>
    </source>
</reference>
<evidence type="ECO:0000313" key="1">
    <source>
        <dbReference type="EMBL" id="KAI4307445.1"/>
    </source>
</evidence>
<protein>
    <submittedName>
        <fullName evidence="1">Uncharacterized protein</fullName>
    </submittedName>
</protein>
<dbReference type="Proteomes" id="UP000828941">
    <property type="component" value="Chromosome 12"/>
</dbReference>
<comment type="caution">
    <text evidence="1">The sequence shown here is derived from an EMBL/GenBank/DDBJ whole genome shotgun (WGS) entry which is preliminary data.</text>
</comment>
<name>A0ACB9LCY8_BAUVA</name>
<proteinExistence type="predicted"/>
<keyword evidence="2" id="KW-1185">Reference proteome</keyword>
<evidence type="ECO:0000313" key="2">
    <source>
        <dbReference type="Proteomes" id="UP000828941"/>
    </source>
</evidence>
<dbReference type="EMBL" id="CM039437">
    <property type="protein sequence ID" value="KAI4307445.1"/>
    <property type="molecule type" value="Genomic_DNA"/>
</dbReference>
<organism evidence="1 2">
    <name type="scientific">Bauhinia variegata</name>
    <name type="common">Purple orchid tree</name>
    <name type="synonym">Phanera variegata</name>
    <dbReference type="NCBI Taxonomy" id="167791"/>
    <lineage>
        <taxon>Eukaryota</taxon>
        <taxon>Viridiplantae</taxon>
        <taxon>Streptophyta</taxon>
        <taxon>Embryophyta</taxon>
        <taxon>Tracheophyta</taxon>
        <taxon>Spermatophyta</taxon>
        <taxon>Magnoliopsida</taxon>
        <taxon>eudicotyledons</taxon>
        <taxon>Gunneridae</taxon>
        <taxon>Pentapetalae</taxon>
        <taxon>rosids</taxon>
        <taxon>fabids</taxon>
        <taxon>Fabales</taxon>
        <taxon>Fabaceae</taxon>
        <taxon>Cercidoideae</taxon>
        <taxon>Cercideae</taxon>
        <taxon>Bauhiniinae</taxon>
        <taxon>Bauhinia</taxon>
    </lineage>
</organism>
<gene>
    <name evidence="1" type="ORF">L6164_030634</name>
</gene>
<sequence>MVAPPKAVVKMEETRKLVVSRGNQRVLGLLGLVEILMELEPKDMMVILVMELEVLFLVALLEGVRPKVKVVMKLEVVLVV</sequence>
<accession>A0ACB9LCY8</accession>